<dbReference type="AlphaFoldDB" id="A0AAV7MR66"/>
<dbReference type="Proteomes" id="UP001066276">
    <property type="component" value="Chromosome 9"/>
</dbReference>
<comment type="caution">
    <text evidence="2">The sequence shown here is derived from an EMBL/GenBank/DDBJ whole genome shotgun (WGS) entry which is preliminary data.</text>
</comment>
<name>A0AAV7MR66_PLEWA</name>
<feature type="compositionally biased region" description="Basic residues" evidence="1">
    <location>
        <begin position="30"/>
        <end position="41"/>
    </location>
</feature>
<evidence type="ECO:0000313" key="3">
    <source>
        <dbReference type="Proteomes" id="UP001066276"/>
    </source>
</evidence>
<accession>A0AAV7MR66</accession>
<feature type="region of interest" description="Disordered" evidence="1">
    <location>
        <begin position="14"/>
        <end position="52"/>
    </location>
</feature>
<proteinExistence type="predicted"/>
<organism evidence="2 3">
    <name type="scientific">Pleurodeles waltl</name>
    <name type="common">Iberian ribbed newt</name>
    <dbReference type="NCBI Taxonomy" id="8319"/>
    <lineage>
        <taxon>Eukaryota</taxon>
        <taxon>Metazoa</taxon>
        <taxon>Chordata</taxon>
        <taxon>Craniata</taxon>
        <taxon>Vertebrata</taxon>
        <taxon>Euteleostomi</taxon>
        <taxon>Amphibia</taxon>
        <taxon>Batrachia</taxon>
        <taxon>Caudata</taxon>
        <taxon>Salamandroidea</taxon>
        <taxon>Salamandridae</taxon>
        <taxon>Pleurodelinae</taxon>
        <taxon>Pleurodeles</taxon>
    </lineage>
</organism>
<protein>
    <submittedName>
        <fullName evidence="2">Uncharacterized protein</fullName>
    </submittedName>
</protein>
<gene>
    <name evidence="2" type="ORF">NDU88_003049</name>
</gene>
<evidence type="ECO:0000256" key="1">
    <source>
        <dbReference type="SAM" id="MobiDB-lite"/>
    </source>
</evidence>
<sequence>MEVWEWLELLGYPPLQTGPGEQAQNNRIEVKRRRKPRKKLMQKPSRDQGENKRAKVMEGLHRQQVALGGMRWDALQEAADDSDAD</sequence>
<evidence type="ECO:0000313" key="2">
    <source>
        <dbReference type="EMBL" id="KAJ1105644.1"/>
    </source>
</evidence>
<keyword evidence="3" id="KW-1185">Reference proteome</keyword>
<reference evidence="2" key="1">
    <citation type="journal article" date="2022" name="bioRxiv">
        <title>Sequencing and chromosome-scale assembly of the giantPleurodeles waltlgenome.</title>
        <authorList>
            <person name="Brown T."/>
            <person name="Elewa A."/>
            <person name="Iarovenko S."/>
            <person name="Subramanian E."/>
            <person name="Araus A.J."/>
            <person name="Petzold A."/>
            <person name="Susuki M."/>
            <person name="Suzuki K.-i.T."/>
            <person name="Hayashi T."/>
            <person name="Toyoda A."/>
            <person name="Oliveira C."/>
            <person name="Osipova E."/>
            <person name="Leigh N.D."/>
            <person name="Simon A."/>
            <person name="Yun M.H."/>
        </authorList>
    </citation>
    <scope>NUCLEOTIDE SEQUENCE</scope>
    <source>
        <strain evidence="2">20211129_DDA</strain>
        <tissue evidence="2">Liver</tissue>
    </source>
</reference>
<dbReference type="EMBL" id="JANPWB010000013">
    <property type="protein sequence ID" value="KAJ1105644.1"/>
    <property type="molecule type" value="Genomic_DNA"/>
</dbReference>